<protein>
    <submittedName>
        <fullName evidence="1">Uncharacterized protein</fullName>
    </submittedName>
</protein>
<dbReference type="EMBL" id="VSRR010112876">
    <property type="protein sequence ID" value="MPC98158.1"/>
    <property type="molecule type" value="Genomic_DNA"/>
</dbReference>
<dbReference type="Proteomes" id="UP000324222">
    <property type="component" value="Unassembled WGS sequence"/>
</dbReference>
<proteinExistence type="predicted"/>
<sequence length="102" mass="10745">MQRLRSASHKVLIPVFSAGRELEVSCVSCLAARASASMIIQKLPRGRAEAGLGSWIRGTVFVSPGTQFPGGCCHGARVGSTQTGAAAKRCGAIHPREKRRGK</sequence>
<keyword evidence="2" id="KW-1185">Reference proteome</keyword>
<dbReference type="AlphaFoldDB" id="A0A5B7JYX3"/>
<gene>
    <name evidence="1" type="ORF">E2C01_093510</name>
</gene>
<reference evidence="1 2" key="1">
    <citation type="submission" date="2019-05" db="EMBL/GenBank/DDBJ databases">
        <title>Another draft genome of Portunus trituberculatus and its Hox gene families provides insights of decapod evolution.</title>
        <authorList>
            <person name="Jeong J.-H."/>
            <person name="Song I."/>
            <person name="Kim S."/>
            <person name="Choi T."/>
            <person name="Kim D."/>
            <person name="Ryu S."/>
            <person name="Kim W."/>
        </authorList>
    </citation>
    <scope>NUCLEOTIDE SEQUENCE [LARGE SCALE GENOMIC DNA]</scope>
    <source>
        <tissue evidence="1">Muscle</tissue>
    </source>
</reference>
<comment type="caution">
    <text evidence="1">The sequence shown here is derived from an EMBL/GenBank/DDBJ whole genome shotgun (WGS) entry which is preliminary data.</text>
</comment>
<evidence type="ECO:0000313" key="1">
    <source>
        <dbReference type="EMBL" id="MPC98158.1"/>
    </source>
</evidence>
<evidence type="ECO:0000313" key="2">
    <source>
        <dbReference type="Proteomes" id="UP000324222"/>
    </source>
</evidence>
<organism evidence="1 2">
    <name type="scientific">Portunus trituberculatus</name>
    <name type="common">Swimming crab</name>
    <name type="synonym">Neptunus trituberculatus</name>
    <dbReference type="NCBI Taxonomy" id="210409"/>
    <lineage>
        <taxon>Eukaryota</taxon>
        <taxon>Metazoa</taxon>
        <taxon>Ecdysozoa</taxon>
        <taxon>Arthropoda</taxon>
        <taxon>Crustacea</taxon>
        <taxon>Multicrustacea</taxon>
        <taxon>Malacostraca</taxon>
        <taxon>Eumalacostraca</taxon>
        <taxon>Eucarida</taxon>
        <taxon>Decapoda</taxon>
        <taxon>Pleocyemata</taxon>
        <taxon>Brachyura</taxon>
        <taxon>Eubrachyura</taxon>
        <taxon>Portunoidea</taxon>
        <taxon>Portunidae</taxon>
        <taxon>Portuninae</taxon>
        <taxon>Portunus</taxon>
    </lineage>
</organism>
<name>A0A5B7JYX3_PORTR</name>
<accession>A0A5B7JYX3</accession>